<reference evidence="2 3" key="1">
    <citation type="submission" date="2024-06" db="EMBL/GenBank/DDBJ databases">
        <title>Genomic Encyclopedia of Type Strains, Phase V (KMG-V): Genome sequencing to study the core and pangenomes of soil and plant-associated prokaryotes.</title>
        <authorList>
            <person name="Whitman W."/>
        </authorList>
    </citation>
    <scope>NUCLEOTIDE SEQUENCE [LARGE SCALE GENOMIC DNA]</scope>
    <source>
        <strain evidence="2 3">NE40</strain>
    </source>
</reference>
<comment type="caution">
    <text evidence="2">The sequence shown here is derived from an EMBL/GenBank/DDBJ whole genome shotgun (WGS) entry which is preliminary data.</text>
</comment>
<feature type="region of interest" description="Disordered" evidence="1">
    <location>
        <begin position="127"/>
        <end position="176"/>
    </location>
</feature>
<feature type="compositionally biased region" description="Polar residues" evidence="1">
    <location>
        <begin position="134"/>
        <end position="147"/>
    </location>
</feature>
<name>A0ABV2SGZ3_9GAMM</name>
<evidence type="ECO:0008006" key="4">
    <source>
        <dbReference type="Google" id="ProtNLM"/>
    </source>
</evidence>
<feature type="compositionally biased region" description="Basic and acidic residues" evidence="1">
    <location>
        <begin position="166"/>
        <end position="176"/>
    </location>
</feature>
<keyword evidence="3" id="KW-1185">Reference proteome</keyword>
<gene>
    <name evidence="2" type="ORF">V5J35_002217</name>
</gene>
<dbReference type="RefSeq" id="WP_354016382.1">
    <property type="nucleotide sequence ID" value="NZ_JBEWTB010000002.1"/>
</dbReference>
<evidence type="ECO:0000256" key="1">
    <source>
        <dbReference type="SAM" id="MobiDB-lite"/>
    </source>
</evidence>
<organism evidence="2 3">
    <name type="scientific">Endozoicomonas lisbonensis</name>
    <dbReference type="NCBI Taxonomy" id="3120522"/>
    <lineage>
        <taxon>Bacteria</taxon>
        <taxon>Pseudomonadati</taxon>
        <taxon>Pseudomonadota</taxon>
        <taxon>Gammaproteobacteria</taxon>
        <taxon>Oceanospirillales</taxon>
        <taxon>Endozoicomonadaceae</taxon>
        <taxon>Endozoicomonas</taxon>
    </lineage>
</organism>
<evidence type="ECO:0000313" key="3">
    <source>
        <dbReference type="Proteomes" id="UP001549366"/>
    </source>
</evidence>
<dbReference type="EMBL" id="JBEWTB010000002">
    <property type="protein sequence ID" value="MET4757025.1"/>
    <property type="molecule type" value="Genomic_DNA"/>
</dbReference>
<evidence type="ECO:0000313" key="2">
    <source>
        <dbReference type="EMBL" id="MET4757025.1"/>
    </source>
</evidence>
<dbReference type="Pfam" id="PF25759">
    <property type="entry name" value="HP1_ORF34"/>
    <property type="match status" value="1"/>
</dbReference>
<dbReference type="Proteomes" id="UP001549366">
    <property type="component" value="Unassembled WGS sequence"/>
</dbReference>
<protein>
    <recommendedName>
        <fullName evidence="4">DNA-binding protein</fullName>
    </recommendedName>
</protein>
<proteinExistence type="predicted"/>
<dbReference type="InterPro" id="IPR057869">
    <property type="entry name" value="HP1_YO34"/>
</dbReference>
<sequence>MIELNGVRVPGHNMTIRGTLRLEDKDLSGQTSASETAEEGIKPQVLAVSLIINMDAPEELDTLIGMARAVDDLGDRLIYDIVNTTANSARITRIKFTENLVYSENETQRFWQVNFTLRECQTVPEKIEERQEQPLAQEQTTQGNTVADASETPETKDPEYTGMKAWLKDIDNRLGS</sequence>
<accession>A0ABV2SGZ3</accession>